<sequence length="87" mass="9940">MSPRARRGNGESIVQFHNLIMEQTSDLDTPDIKYCIRGMVEHKMRLGAFNSVSNCCLGTCESWESCTAANYRKTKQQKTMSYNVELE</sequence>
<dbReference type="AlphaFoldDB" id="A0A6A4TM87"/>
<evidence type="ECO:0000313" key="1">
    <source>
        <dbReference type="EMBL" id="KAF0045949.1"/>
    </source>
</evidence>
<name>A0A6A4TM87_SCOMX</name>
<evidence type="ECO:0000313" key="2">
    <source>
        <dbReference type="Proteomes" id="UP000438429"/>
    </source>
</evidence>
<dbReference type="Proteomes" id="UP000438429">
    <property type="component" value="Unassembled WGS sequence"/>
</dbReference>
<protein>
    <submittedName>
        <fullName evidence="1">Uncharacterized protein</fullName>
    </submittedName>
</protein>
<dbReference type="EMBL" id="VEVO01000002">
    <property type="protein sequence ID" value="KAF0045949.1"/>
    <property type="molecule type" value="Genomic_DNA"/>
</dbReference>
<comment type="caution">
    <text evidence="1">The sequence shown here is derived from an EMBL/GenBank/DDBJ whole genome shotgun (WGS) entry which is preliminary data.</text>
</comment>
<gene>
    <name evidence="1" type="ORF">F2P81_002478</name>
</gene>
<accession>A0A6A4TM87</accession>
<reference evidence="1 2" key="1">
    <citation type="submission" date="2019-06" db="EMBL/GenBank/DDBJ databases">
        <title>Draft genomes of female and male turbot (Scophthalmus maximus).</title>
        <authorList>
            <person name="Xu H."/>
            <person name="Xu X.-W."/>
            <person name="Shao C."/>
            <person name="Chen S."/>
        </authorList>
    </citation>
    <scope>NUCLEOTIDE SEQUENCE [LARGE SCALE GENOMIC DNA]</scope>
    <source>
        <strain evidence="1">Ysfricsl-2016a</strain>
        <tissue evidence="1">Blood</tissue>
    </source>
</reference>
<proteinExistence type="predicted"/>
<organism evidence="1 2">
    <name type="scientific">Scophthalmus maximus</name>
    <name type="common">Turbot</name>
    <name type="synonym">Psetta maxima</name>
    <dbReference type="NCBI Taxonomy" id="52904"/>
    <lineage>
        <taxon>Eukaryota</taxon>
        <taxon>Metazoa</taxon>
        <taxon>Chordata</taxon>
        <taxon>Craniata</taxon>
        <taxon>Vertebrata</taxon>
        <taxon>Euteleostomi</taxon>
        <taxon>Actinopterygii</taxon>
        <taxon>Neopterygii</taxon>
        <taxon>Teleostei</taxon>
        <taxon>Neoteleostei</taxon>
        <taxon>Acanthomorphata</taxon>
        <taxon>Carangaria</taxon>
        <taxon>Pleuronectiformes</taxon>
        <taxon>Pleuronectoidei</taxon>
        <taxon>Scophthalmidae</taxon>
        <taxon>Scophthalmus</taxon>
    </lineage>
</organism>